<keyword evidence="2" id="KW-1185">Reference proteome</keyword>
<organism evidence="1 2">
    <name type="scientific">Entomophthora muscae</name>
    <dbReference type="NCBI Taxonomy" id="34485"/>
    <lineage>
        <taxon>Eukaryota</taxon>
        <taxon>Fungi</taxon>
        <taxon>Fungi incertae sedis</taxon>
        <taxon>Zoopagomycota</taxon>
        <taxon>Entomophthoromycotina</taxon>
        <taxon>Entomophthoromycetes</taxon>
        <taxon>Entomophthorales</taxon>
        <taxon>Entomophthoraceae</taxon>
        <taxon>Entomophthora</taxon>
    </lineage>
</organism>
<sequence>MHKFNSGGLDQDMLEPFGIKVQDVLYLEKNVCFSYKDTHIFRNGTIQGIPKEVYERFKDYKFDGQLHKSTLDMFNQILVDFNYDPKNVHVKAGELDDSDSDMYDRDILNSDRAIDVAIDELSKHSFGNSPSTLPLLILSFLFALLKLV</sequence>
<dbReference type="EMBL" id="QTSX02006630">
    <property type="protein sequence ID" value="KAJ9052644.1"/>
    <property type="molecule type" value="Genomic_DNA"/>
</dbReference>
<evidence type="ECO:0000313" key="1">
    <source>
        <dbReference type="EMBL" id="KAJ9052644.1"/>
    </source>
</evidence>
<name>A0ACC2RRD4_9FUNG</name>
<protein>
    <submittedName>
        <fullName evidence="1">Uncharacterized protein</fullName>
    </submittedName>
</protein>
<evidence type="ECO:0000313" key="2">
    <source>
        <dbReference type="Proteomes" id="UP001165960"/>
    </source>
</evidence>
<comment type="caution">
    <text evidence="1">The sequence shown here is derived from an EMBL/GenBank/DDBJ whole genome shotgun (WGS) entry which is preliminary data.</text>
</comment>
<dbReference type="Proteomes" id="UP001165960">
    <property type="component" value="Unassembled WGS sequence"/>
</dbReference>
<reference evidence="1" key="1">
    <citation type="submission" date="2022-04" db="EMBL/GenBank/DDBJ databases">
        <title>Genome of the entomopathogenic fungus Entomophthora muscae.</title>
        <authorList>
            <person name="Elya C."/>
            <person name="Lovett B.R."/>
            <person name="Lee E."/>
            <person name="Macias A.M."/>
            <person name="Hajek A.E."/>
            <person name="De Bivort B.L."/>
            <person name="Kasson M.T."/>
            <person name="De Fine Licht H.H."/>
            <person name="Stajich J.E."/>
        </authorList>
    </citation>
    <scope>NUCLEOTIDE SEQUENCE</scope>
    <source>
        <strain evidence="1">Berkeley</strain>
    </source>
</reference>
<proteinExistence type="predicted"/>
<accession>A0ACC2RRD4</accession>
<gene>
    <name evidence="1" type="ORF">DSO57_1032256</name>
</gene>